<feature type="domain" description="Phospholipid/glycerol acyltransferase" evidence="4">
    <location>
        <begin position="35"/>
        <end position="150"/>
    </location>
</feature>
<feature type="compositionally biased region" description="Basic and acidic residues" evidence="3">
    <location>
        <begin position="262"/>
        <end position="271"/>
    </location>
</feature>
<sequence>MVYRGIVLVGRALLRLLGLRRHVVGAEHVPTTGGAVLAVSHFSYLDFVLAGWVAWHRGHRLVRFLATAASFRHPVAGPLMRAMQHVPVERDGGGGAYRTAVARLRAGELVGVFPESRVTRSFTLLPLKAGAARMAGQAGVPLVPVGVWGTHRGMTRTHRTPLGRALGTPVEVRIGAPLHPGPDDDPVEVTARLAEAMTALLDDAQAGYPVPAPAGAWWQPAHLGGGAPTPEQALLLDADDPVVRAQARLDAARTPIPPQDPRTTDEREATP</sequence>
<evidence type="ECO:0000256" key="2">
    <source>
        <dbReference type="ARBA" id="ARBA00023315"/>
    </source>
</evidence>
<protein>
    <submittedName>
        <fullName evidence="5">Unannotated protein</fullName>
    </submittedName>
</protein>
<organism evidence="5">
    <name type="scientific">freshwater metagenome</name>
    <dbReference type="NCBI Taxonomy" id="449393"/>
    <lineage>
        <taxon>unclassified sequences</taxon>
        <taxon>metagenomes</taxon>
        <taxon>ecological metagenomes</taxon>
    </lineage>
</organism>
<evidence type="ECO:0000256" key="3">
    <source>
        <dbReference type="SAM" id="MobiDB-lite"/>
    </source>
</evidence>
<gene>
    <name evidence="5" type="ORF">UFOPK3609_01883</name>
</gene>
<keyword evidence="2" id="KW-0012">Acyltransferase</keyword>
<dbReference type="CDD" id="cd07989">
    <property type="entry name" value="LPLAT_AGPAT-like"/>
    <property type="match status" value="1"/>
</dbReference>
<dbReference type="SUPFAM" id="SSF69593">
    <property type="entry name" value="Glycerol-3-phosphate (1)-acyltransferase"/>
    <property type="match status" value="1"/>
</dbReference>
<keyword evidence="1" id="KW-0808">Transferase</keyword>
<feature type="region of interest" description="Disordered" evidence="3">
    <location>
        <begin position="246"/>
        <end position="271"/>
    </location>
</feature>
<evidence type="ECO:0000259" key="4">
    <source>
        <dbReference type="SMART" id="SM00563"/>
    </source>
</evidence>
<dbReference type="GO" id="GO:0005886">
    <property type="term" value="C:plasma membrane"/>
    <property type="evidence" value="ECO:0007669"/>
    <property type="project" value="TreeGrafter"/>
</dbReference>
<dbReference type="PANTHER" id="PTHR10434:SF55">
    <property type="entry name" value="POSSIBLE ACYLTRANSFERASE"/>
    <property type="match status" value="1"/>
</dbReference>
<evidence type="ECO:0000256" key="1">
    <source>
        <dbReference type="ARBA" id="ARBA00022679"/>
    </source>
</evidence>
<accession>A0A6J7IIP7</accession>
<dbReference type="InterPro" id="IPR002123">
    <property type="entry name" value="Plipid/glycerol_acylTrfase"/>
</dbReference>
<evidence type="ECO:0000313" key="5">
    <source>
        <dbReference type="EMBL" id="CAB4929977.1"/>
    </source>
</evidence>
<reference evidence="5" key="1">
    <citation type="submission" date="2020-05" db="EMBL/GenBank/DDBJ databases">
        <authorList>
            <person name="Chiriac C."/>
            <person name="Salcher M."/>
            <person name="Ghai R."/>
            <person name="Kavagutti S V."/>
        </authorList>
    </citation>
    <scope>NUCLEOTIDE SEQUENCE</scope>
</reference>
<dbReference type="EMBL" id="CAFBMQ010000354">
    <property type="protein sequence ID" value="CAB4929977.1"/>
    <property type="molecule type" value="Genomic_DNA"/>
</dbReference>
<dbReference type="GO" id="GO:0003841">
    <property type="term" value="F:1-acylglycerol-3-phosphate O-acyltransferase activity"/>
    <property type="evidence" value="ECO:0007669"/>
    <property type="project" value="TreeGrafter"/>
</dbReference>
<dbReference type="SMART" id="SM00563">
    <property type="entry name" value="PlsC"/>
    <property type="match status" value="1"/>
</dbReference>
<dbReference type="AlphaFoldDB" id="A0A6J7IIP7"/>
<proteinExistence type="predicted"/>
<name>A0A6J7IIP7_9ZZZZ</name>
<dbReference type="PANTHER" id="PTHR10434">
    <property type="entry name" value="1-ACYL-SN-GLYCEROL-3-PHOSPHATE ACYLTRANSFERASE"/>
    <property type="match status" value="1"/>
</dbReference>
<dbReference type="GO" id="GO:0006654">
    <property type="term" value="P:phosphatidic acid biosynthetic process"/>
    <property type="evidence" value="ECO:0007669"/>
    <property type="project" value="TreeGrafter"/>
</dbReference>
<dbReference type="Pfam" id="PF01553">
    <property type="entry name" value="Acyltransferase"/>
    <property type="match status" value="1"/>
</dbReference>